<gene>
    <name evidence="2" type="ORF">METZ01_LOCUS487449</name>
</gene>
<evidence type="ECO:0000259" key="1">
    <source>
        <dbReference type="Pfam" id="PF07883"/>
    </source>
</evidence>
<dbReference type="InterPro" id="IPR011051">
    <property type="entry name" value="RmlC_Cupin_sf"/>
</dbReference>
<accession>A0A383CRX4</accession>
<sequence length="119" mass="13176">MKVSRINDLPKESAASKLFTSDQVFRQPLAPDSKDFNASVVSFGHGVRNKFHTHESDQLLIVTSGKGVIVTEEERVQIEEGDVVFAPGGEKHWHGAEGESQFAHITVTRKDSKTTQLED</sequence>
<dbReference type="Gene3D" id="2.60.120.10">
    <property type="entry name" value="Jelly Rolls"/>
    <property type="match status" value="1"/>
</dbReference>
<proteinExistence type="predicted"/>
<name>A0A383CRX4_9ZZZZ</name>
<evidence type="ECO:0000313" key="2">
    <source>
        <dbReference type="EMBL" id="SVE34595.1"/>
    </source>
</evidence>
<dbReference type="InterPro" id="IPR014710">
    <property type="entry name" value="RmlC-like_jellyroll"/>
</dbReference>
<dbReference type="SUPFAM" id="SSF51182">
    <property type="entry name" value="RmlC-like cupins"/>
    <property type="match status" value="1"/>
</dbReference>
<feature type="domain" description="Cupin type-2" evidence="1">
    <location>
        <begin position="42"/>
        <end position="102"/>
    </location>
</feature>
<dbReference type="PANTHER" id="PTHR43698:SF1">
    <property type="entry name" value="BLL4564 PROTEIN"/>
    <property type="match status" value="1"/>
</dbReference>
<dbReference type="InterPro" id="IPR013096">
    <property type="entry name" value="Cupin_2"/>
</dbReference>
<dbReference type="AlphaFoldDB" id="A0A383CRX4"/>
<dbReference type="EMBL" id="UINC01210918">
    <property type="protein sequence ID" value="SVE34595.1"/>
    <property type="molecule type" value="Genomic_DNA"/>
</dbReference>
<dbReference type="Pfam" id="PF07883">
    <property type="entry name" value="Cupin_2"/>
    <property type="match status" value="1"/>
</dbReference>
<organism evidence="2">
    <name type="scientific">marine metagenome</name>
    <dbReference type="NCBI Taxonomy" id="408172"/>
    <lineage>
        <taxon>unclassified sequences</taxon>
        <taxon>metagenomes</taxon>
        <taxon>ecological metagenomes</taxon>
    </lineage>
</organism>
<reference evidence="2" key="1">
    <citation type="submission" date="2018-05" db="EMBL/GenBank/DDBJ databases">
        <authorList>
            <person name="Lanie J.A."/>
            <person name="Ng W.-L."/>
            <person name="Kazmierczak K.M."/>
            <person name="Andrzejewski T.M."/>
            <person name="Davidsen T.M."/>
            <person name="Wayne K.J."/>
            <person name="Tettelin H."/>
            <person name="Glass J.I."/>
            <person name="Rusch D."/>
            <person name="Podicherti R."/>
            <person name="Tsui H.-C.T."/>
            <person name="Winkler M.E."/>
        </authorList>
    </citation>
    <scope>NUCLEOTIDE SEQUENCE</scope>
</reference>
<dbReference type="PANTHER" id="PTHR43698">
    <property type="entry name" value="RIBD C-TERMINAL DOMAIN CONTAINING PROTEIN"/>
    <property type="match status" value="1"/>
</dbReference>
<protein>
    <recommendedName>
        <fullName evidence="1">Cupin type-2 domain-containing protein</fullName>
    </recommendedName>
</protein>